<reference evidence="5" key="1">
    <citation type="submission" date="2018-08" db="EMBL/GenBank/DDBJ databases">
        <authorList>
            <person name="Blom J."/>
        </authorList>
    </citation>
    <scope>NUCLEOTIDE SEQUENCE [LARGE SCALE GENOMIC DNA]</scope>
    <source>
        <strain evidence="5">CCOS 865</strain>
    </source>
</reference>
<dbReference type="PANTHER" id="PTHR11941:SF54">
    <property type="entry name" value="ENOYL-COA HYDRATASE, MITOCHONDRIAL"/>
    <property type="match status" value="1"/>
</dbReference>
<protein>
    <submittedName>
        <fullName evidence="4">Enoyl-CoA hydratase, mitochondrial</fullName>
        <ecNumber evidence="4">4.2.1.17</ecNumber>
    </submittedName>
</protein>
<dbReference type="InterPro" id="IPR001753">
    <property type="entry name" value="Enoyl-CoA_hydra/iso"/>
</dbReference>
<dbReference type="FunFam" id="1.10.12.10:FF:000001">
    <property type="entry name" value="Probable enoyl-CoA hydratase, mitochondrial"/>
    <property type="match status" value="1"/>
</dbReference>
<dbReference type="Proteomes" id="UP000263595">
    <property type="component" value="Unassembled WGS sequence"/>
</dbReference>
<proteinExistence type="inferred from homology"/>
<dbReference type="GO" id="GO:0004300">
    <property type="term" value="F:enoyl-CoA hydratase activity"/>
    <property type="evidence" value="ECO:0007669"/>
    <property type="project" value="UniProtKB-EC"/>
</dbReference>
<organism evidence="4 5">
    <name type="scientific">Pseudomonas reidholzensis</name>
    <dbReference type="NCBI Taxonomy" id="1785162"/>
    <lineage>
        <taxon>Bacteria</taxon>
        <taxon>Pseudomonadati</taxon>
        <taxon>Pseudomonadota</taxon>
        <taxon>Gammaproteobacteria</taxon>
        <taxon>Pseudomonadales</taxon>
        <taxon>Pseudomonadaceae</taxon>
        <taxon>Pseudomonas</taxon>
    </lineage>
</organism>
<comment type="similarity">
    <text evidence="1 3">Belongs to the enoyl-CoA hydratase/isomerase family.</text>
</comment>
<dbReference type="InterPro" id="IPR014748">
    <property type="entry name" value="Enoyl-CoA_hydra_C"/>
</dbReference>
<dbReference type="Gene3D" id="3.90.226.10">
    <property type="entry name" value="2-enoyl-CoA Hydratase, Chain A, domain 1"/>
    <property type="match status" value="1"/>
</dbReference>
<dbReference type="NCBIfam" id="NF006007">
    <property type="entry name" value="PRK08138.1"/>
    <property type="match status" value="1"/>
</dbReference>
<dbReference type="EMBL" id="UNOZ01000022">
    <property type="protein sequence ID" value="SYX90849.1"/>
    <property type="molecule type" value="Genomic_DNA"/>
</dbReference>
<evidence type="ECO:0000256" key="3">
    <source>
        <dbReference type="RuleBase" id="RU003707"/>
    </source>
</evidence>
<dbReference type="OrthoDB" id="9775794at2"/>
<dbReference type="SUPFAM" id="SSF52096">
    <property type="entry name" value="ClpP/crotonase"/>
    <property type="match status" value="1"/>
</dbReference>
<dbReference type="InterPro" id="IPR029045">
    <property type="entry name" value="ClpP/crotonase-like_dom_sf"/>
</dbReference>
<dbReference type="Gene3D" id="1.10.12.10">
    <property type="entry name" value="Lyase 2-enoyl-coa Hydratase, Chain A, domain 2"/>
    <property type="match status" value="1"/>
</dbReference>
<dbReference type="PANTHER" id="PTHR11941">
    <property type="entry name" value="ENOYL-COA HYDRATASE-RELATED"/>
    <property type="match status" value="1"/>
</dbReference>
<evidence type="ECO:0000256" key="1">
    <source>
        <dbReference type="ARBA" id="ARBA00005254"/>
    </source>
</evidence>
<dbReference type="AlphaFoldDB" id="A0A383RUX1"/>
<gene>
    <name evidence="4" type="ORF">CCOS865_03116</name>
</gene>
<dbReference type="EC" id="4.2.1.17" evidence="4"/>
<accession>A0A383RUX1</accession>
<evidence type="ECO:0000313" key="4">
    <source>
        <dbReference type="EMBL" id="SYX90849.1"/>
    </source>
</evidence>
<dbReference type="GO" id="GO:0006635">
    <property type="term" value="P:fatty acid beta-oxidation"/>
    <property type="evidence" value="ECO:0007669"/>
    <property type="project" value="TreeGrafter"/>
</dbReference>
<dbReference type="PROSITE" id="PS00166">
    <property type="entry name" value="ENOYL_COA_HYDRATASE"/>
    <property type="match status" value="1"/>
</dbReference>
<dbReference type="CDD" id="cd06558">
    <property type="entry name" value="crotonase-like"/>
    <property type="match status" value="1"/>
</dbReference>
<dbReference type="InterPro" id="IPR018376">
    <property type="entry name" value="Enoyl-CoA_hyd/isom_CS"/>
</dbReference>
<dbReference type="Pfam" id="PF00378">
    <property type="entry name" value="ECH_1"/>
    <property type="match status" value="1"/>
</dbReference>
<name>A0A383RUX1_9PSED</name>
<keyword evidence="2 4" id="KW-0456">Lyase</keyword>
<keyword evidence="5" id="KW-1185">Reference proteome</keyword>
<evidence type="ECO:0000313" key="5">
    <source>
        <dbReference type="Proteomes" id="UP000263595"/>
    </source>
</evidence>
<dbReference type="FunFam" id="3.90.226.10:FF:000009">
    <property type="entry name" value="Carnitinyl-CoA dehydratase"/>
    <property type="match status" value="1"/>
</dbReference>
<sequence>MSNVLAEVVTVTVQDDRVALVRINRPEAKNALNGRVREALARVFRELAVDPAVRAVVLTGGPECFVAGADVREFAEATPVQMYERHAERLWQAISQCPKPVIAAVNGFALGGGCELAMHCDVIIAGRQARFGQPEVKLGLMPGAGGTQRLIRAVGKFQAMRMLLSGCLVPAEQALAMGMVSEVVDDPEVLARALAFGAELAALPRLAVEQIKEVALLGAEMPLDGALALERKAFQLLFDSADQKEGAQAFLDKRRAQFRGE</sequence>
<dbReference type="RefSeq" id="WP_119142455.1">
    <property type="nucleotide sequence ID" value="NZ_CBCSFL010000011.1"/>
</dbReference>
<evidence type="ECO:0000256" key="2">
    <source>
        <dbReference type="ARBA" id="ARBA00023239"/>
    </source>
</evidence>